<dbReference type="InterPro" id="IPR012349">
    <property type="entry name" value="Split_barrel_FMN-bd"/>
</dbReference>
<dbReference type="AlphaFoldDB" id="A0A6M1RF93"/>
<evidence type="ECO:0000259" key="1">
    <source>
        <dbReference type="Pfam" id="PF01243"/>
    </source>
</evidence>
<dbReference type="InterPro" id="IPR011576">
    <property type="entry name" value="Pyridox_Oxase_N"/>
</dbReference>
<dbReference type="SUPFAM" id="SSF50475">
    <property type="entry name" value="FMN-binding split barrel"/>
    <property type="match status" value="1"/>
</dbReference>
<dbReference type="Pfam" id="PF01243">
    <property type="entry name" value="PNPOx_N"/>
    <property type="match status" value="1"/>
</dbReference>
<dbReference type="PANTHER" id="PTHR40660:SF1">
    <property type="entry name" value="5'-PHOSPHATE OXIDASE PUTATIVE DOMAIN-CONTAINING PROTEIN-RELATED"/>
    <property type="match status" value="1"/>
</dbReference>
<dbReference type="Gene3D" id="2.30.110.10">
    <property type="entry name" value="Electron Transport, Fmn-binding Protein, Chain A"/>
    <property type="match status" value="1"/>
</dbReference>
<name>A0A6M1RF93_9GAMM</name>
<accession>A0A6M1RF93</accession>
<organism evidence="2 3">
    <name type="scientific">Grimontia sedimenti</name>
    <dbReference type="NCBI Taxonomy" id="2711294"/>
    <lineage>
        <taxon>Bacteria</taxon>
        <taxon>Pseudomonadati</taxon>
        <taxon>Pseudomonadota</taxon>
        <taxon>Gammaproteobacteria</taxon>
        <taxon>Vibrionales</taxon>
        <taxon>Vibrionaceae</taxon>
        <taxon>Grimontia</taxon>
    </lineage>
</organism>
<dbReference type="PANTHER" id="PTHR40660">
    <property type="entry name" value="5'-PHOSPHATE OXIDASE PUTATIVE DOMAIN-CONTAINING PROTEIN-RELATED"/>
    <property type="match status" value="1"/>
</dbReference>
<keyword evidence="3" id="KW-1185">Reference proteome</keyword>
<evidence type="ECO:0000313" key="2">
    <source>
        <dbReference type="EMBL" id="NGN98844.1"/>
    </source>
</evidence>
<feature type="domain" description="Pyridoxamine 5'-phosphate oxidase N-terminal" evidence="1">
    <location>
        <begin position="9"/>
        <end position="106"/>
    </location>
</feature>
<dbReference type="Proteomes" id="UP000473008">
    <property type="component" value="Unassembled WGS sequence"/>
</dbReference>
<gene>
    <name evidence="2" type="ORF">G5S52_14680</name>
</gene>
<evidence type="ECO:0000313" key="3">
    <source>
        <dbReference type="Proteomes" id="UP000473008"/>
    </source>
</evidence>
<proteinExistence type="predicted"/>
<protein>
    <submittedName>
        <fullName evidence="2">Pyridoxamine 5'-phosphate oxidase family protein</fullName>
    </submittedName>
</protein>
<dbReference type="EMBL" id="JAALDL010000011">
    <property type="protein sequence ID" value="NGN98844.1"/>
    <property type="molecule type" value="Genomic_DNA"/>
</dbReference>
<sequence>MKKEAQMTMKEYAEKSVLCWLATVDEDIMPNVSPKELFTALDDDTILIANVASPVSEKNILANNKVCVSFVEVFEQRGFKVKGIARVIVPESTEWTGYLAALRKLADERYPIKNIFEVKITSSARVLAPSYFLFSETTPESQIESALKTYKVRR</sequence>
<comment type="caution">
    <text evidence="2">The sequence shown here is derived from an EMBL/GenBank/DDBJ whole genome shotgun (WGS) entry which is preliminary data.</text>
</comment>
<reference evidence="2 3" key="1">
    <citation type="submission" date="2020-02" db="EMBL/GenBank/DDBJ databases">
        <title>The draft genome of Grimontia sedimenta sp. nov., isolated from benthic sediments near coral reefs south of Kuwait.</title>
        <authorList>
            <person name="Mahmoud H.M."/>
            <person name="Jose L."/>
            <person name="Eapen S."/>
        </authorList>
    </citation>
    <scope>NUCLEOTIDE SEQUENCE [LARGE SCALE GENOMIC DNA]</scope>
    <source>
        <strain evidence="2 3">S25</strain>
    </source>
</reference>